<name>A0ABW8W5Y4_9PSED</name>
<dbReference type="EMBL" id="JBJNUY010000006">
    <property type="protein sequence ID" value="MFL9000270.1"/>
    <property type="molecule type" value="Genomic_DNA"/>
</dbReference>
<dbReference type="PROSITE" id="PS51257">
    <property type="entry name" value="PROKAR_LIPOPROTEIN"/>
    <property type="match status" value="1"/>
</dbReference>
<evidence type="ECO:0008006" key="3">
    <source>
        <dbReference type="Google" id="ProtNLM"/>
    </source>
</evidence>
<sequence length="87" mass="9725">MLRRLLLAAVLGLGLSGCYYYDGPVDVYGGSYYYPGYYSPYYYGYYGPRYYGGYRAYYYGGYGYYRGHGGGHHGGGHHGGGHRGGHR</sequence>
<protein>
    <recommendedName>
        <fullName evidence="3">Lipoprotein</fullName>
    </recommendedName>
</protein>
<keyword evidence="2" id="KW-1185">Reference proteome</keyword>
<evidence type="ECO:0000313" key="2">
    <source>
        <dbReference type="Proteomes" id="UP001628646"/>
    </source>
</evidence>
<dbReference type="Proteomes" id="UP001628646">
    <property type="component" value="Unassembled WGS sequence"/>
</dbReference>
<accession>A0ABW8W5Y4</accession>
<gene>
    <name evidence="1" type="ORF">ACJ8NA_16700</name>
</gene>
<evidence type="ECO:0000313" key="1">
    <source>
        <dbReference type="EMBL" id="MFL9000270.1"/>
    </source>
</evidence>
<comment type="caution">
    <text evidence="1">The sequence shown here is derived from an EMBL/GenBank/DDBJ whole genome shotgun (WGS) entry which is preliminary data.</text>
</comment>
<organism evidence="1 2">
    <name type="scientific">Pseudomonas azerbaijanorientalis</name>
    <dbReference type="NCBI Taxonomy" id="2842350"/>
    <lineage>
        <taxon>Bacteria</taxon>
        <taxon>Pseudomonadati</taxon>
        <taxon>Pseudomonadota</taxon>
        <taxon>Gammaproteobacteria</taxon>
        <taxon>Pseudomonadales</taxon>
        <taxon>Pseudomonadaceae</taxon>
        <taxon>Pseudomonas</taxon>
    </lineage>
</organism>
<reference evidence="1 2" key="1">
    <citation type="submission" date="2024-12" db="EMBL/GenBank/DDBJ databases">
        <title>Pseudomonas species isolated from Lotus nodules promote plant growth.</title>
        <authorList>
            <person name="Yu Y.-H."/>
            <person name="Kurtenbach J."/>
            <person name="Crosbie D."/>
            <person name="Brachmann A."/>
            <person name="Marin M."/>
        </authorList>
    </citation>
    <scope>NUCLEOTIDE SEQUENCE [LARGE SCALE GENOMIC DNA]</scope>
    <source>
        <strain evidence="1 2">PLb11B</strain>
    </source>
</reference>
<dbReference type="RefSeq" id="WP_407800553.1">
    <property type="nucleotide sequence ID" value="NZ_JBJNUX010000005.1"/>
</dbReference>
<proteinExistence type="predicted"/>